<dbReference type="Pfam" id="PF01682">
    <property type="entry name" value="DB"/>
    <property type="match status" value="1"/>
</dbReference>
<organism evidence="4">
    <name type="scientific">Thelazia callipaeda</name>
    <name type="common">Oriental eyeworm</name>
    <name type="synonym">Parasitic nematode</name>
    <dbReference type="NCBI Taxonomy" id="103827"/>
    <lineage>
        <taxon>Eukaryota</taxon>
        <taxon>Metazoa</taxon>
        <taxon>Ecdysozoa</taxon>
        <taxon>Nematoda</taxon>
        <taxon>Chromadorea</taxon>
        <taxon>Rhabditida</taxon>
        <taxon>Spirurina</taxon>
        <taxon>Spiruromorpha</taxon>
        <taxon>Thelazioidea</taxon>
        <taxon>Thelaziidae</taxon>
        <taxon>Thelazia</taxon>
    </lineage>
</organism>
<dbReference type="AlphaFoldDB" id="A0A0N5CS82"/>
<accession>A0A0N5CS82</accession>
<dbReference type="PANTHER" id="PTHR21679:SF5">
    <property type="entry name" value="DOMAIN OF UNKNOWN FUNCTION DB DOMAIN-CONTAINING PROTEIN"/>
    <property type="match status" value="1"/>
</dbReference>
<dbReference type="WBParaSite" id="TCLT_0000308301-mRNA-1">
    <property type="protein sequence ID" value="TCLT_0000308301-mRNA-1"/>
    <property type="gene ID" value="TCLT_0000308301"/>
</dbReference>
<reference evidence="4" key="1">
    <citation type="submission" date="2017-02" db="UniProtKB">
        <authorList>
            <consortium name="WormBaseParasite"/>
        </authorList>
    </citation>
    <scope>IDENTIFICATION</scope>
</reference>
<gene>
    <name evidence="2" type="ORF">TCLT_LOCUS3083</name>
</gene>
<sequence length="183" mass="20951">HKNFLKEFLFACEHCIIFTYTCKLFAYFLQIYFQSKQMHFKQSKSYLRLKFRLIICGVAPDFLPCVTLSEANSIFSQCCLNKLPIGCQQLCKYDVTKNEIKEAIVKGLCRITYVVSILACASDGHDNSECCKYKAIAAKSGPQCEAFCRPEIEIKELGMQHLVCQRIFSDLVNCHMSGLKRLT</sequence>
<protein>
    <submittedName>
        <fullName evidence="4">DB domain-containing protein</fullName>
    </submittedName>
</protein>
<name>A0A0N5CS82_THECL</name>
<proteinExistence type="predicted"/>
<evidence type="ECO:0000313" key="3">
    <source>
        <dbReference type="Proteomes" id="UP000276776"/>
    </source>
</evidence>
<dbReference type="PANTHER" id="PTHR21679">
    <property type="entry name" value="DOMAIN OF UNKNOWN FUNCTION DB DOMAIN-CONTAINING PROTEIN-RELATED"/>
    <property type="match status" value="1"/>
</dbReference>
<keyword evidence="3" id="KW-1185">Reference proteome</keyword>
<dbReference type="InterPro" id="IPR002602">
    <property type="entry name" value="DB"/>
</dbReference>
<evidence type="ECO:0000259" key="1">
    <source>
        <dbReference type="Pfam" id="PF01682"/>
    </source>
</evidence>
<dbReference type="EMBL" id="UYYF01000959">
    <property type="protein sequence ID" value="VDM99373.1"/>
    <property type="molecule type" value="Genomic_DNA"/>
</dbReference>
<dbReference type="Proteomes" id="UP000276776">
    <property type="component" value="Unassembled WGS sequence"/>
</dbReference>
<evidence type="ECO:0000313" key="4">
    <source>
        <dbReference type="WBParaSite" id="TCLT_0000308301-mRNA-1"/>
    </source>
</evidence>
<evidence type="ECO:0000313" key="2">
    <source>
        <dbReference type="EMBL" id="VDM99373.1"/>
    </source>
</evidence>
<dbReference type="OrthoDB" id="5872752at2759"/>
<dbReference type="OMA" id="CANAIGD"/>
<reference evidence="2 3" key="2">
    <citation type="submission" date="2018-11" db="EMBL/GenBank/DDBJ databases">
        <authorList>
            <consortium name="Pathogen Informatics"/>
        </authorList>
    </citation>
    <scope>NUCLEOTIDE SEQUENCE [LARGE SCALE GENOMIC DNA]</scope>
</reference>
<feature type="domain" description="Domain of unknown function DB" evidence="1">
    <location>
        <begin position="78"/>
        <end position="175"/>
    </location>
</feature>